<feature type="transmembrane region" description="Helical" evidence="1">
    <location>
        <begin position="21"/>
        <end position="42"/>
    </location>
</feature>
<evidence type="ECO:0000313" key="2">
    <source>
        <dbReference type="EMBL" id="MBX6980750.1"/>
    </source>
</evidence>
<evidence type="ECO:0000313" key="3">
    <source>
        <dbReference type="Proteomes" id="UP000824410"/>
    </source>
</evidence>
<comment type="caution">
    <text evidence="2">The sequence shown here is derived from an EMBL/GenBank/DDBJ whole genome shotgun (WGS) entry which is preliminary data.</text>
</comment>
<dbReference type="EMBL" id="SHDO01000010">
    <property type="protein sequence ID" value="MBX6980750.1"/>
    <property type="molecule type" value="Genomic_DNA"/>
</dbReference>
<organism evidence="2 3">
    <name type="scientific">Providencia rettgeri</name>
    <dbReference type="NCBI Taxonomy" id="587"/>
    <lineage>
        <taxon>Bacteria</taxon>
        <taxon>Pseudomonadati</taxon>
        <taxon>Pseudomonadota</taxon>
        <taxon>Gammaproteobacteria</taxon>
        <taxon>Enterobacterales</taxon>
        <taxon>Morganellaceae</taxon>
        <taxon>Providencia</taxon>
    </lineage>
</organism>
<name>A0AAP2NVU5_PRORE</name>
<gene>
    <name evidence="2" type="ORF">EX242_10825</name>
</gene>
<dbReference type="AlphaFoldDB" id="A0AAP2NVU5"/>
<accession>A0AAP2NVU5</accession>
<keyword evidence="1" id="KW-1133">Transmembrane helix</keyword>
<evidence type="ECO:0008006" key="4">
    <source>
        <dbReference type="Google" id="ProtNLM"/>
    </source>
</evidence>
<sequence>MSNQTNPRLKKFAKQLILKRGVKFILLLLMTYGPAGVIGKIIKLLSSKWLINALIKRLT</sequence>
<keyword evidence="1" id="KW-0812">Transmembrane</keyword>
<reference evidence="2" key="1">
    <citation type="submission" date="2019-02" db="EMBL/GenBank/DDBJ databases">
        <title>Genomic characterization of isolates from hospital effluents in KZN, South Africa.</title>
        <authorList>
            <person name="Ntshobeni N."/>
            <person name="Allam M."/>
            <person name="Ismail A."/>
            <person name="Amoako D."/>
            <person name="Essack S."/>
            <person name="Chenia H."/>
        </authorList>
    </citation>
    <scope>NUCLEOTIDE SEQUENCE</scope>
    <source>
        <strain evidence="2">AFE97_S1</strain>
    </source>
</reference>
<keyword evidence="1" id="KW-0472">Membrane</keyword>
<evidence type="ECO:0000256" key="1">
    <source>
        <dbReference type="SAM" id="Phobius"/>
    </source>
</evidence>
<dbReference type="Proteomes" id="UP000824410">
    <property type="component" value="Unassembled WGS sequence"/>
</dbReference>
<protein>
    <recommendedName>
        <fullName evidence="4">Phage shock protein D</fullName>
    </recommendedName>
</protein>
<proteinExistence type="predicted"/>